<dbReference type="GO" id="GO:0016491">
    <property type="term" value="F:oxidoreductase activity"/>
    <property type="evidence" value="ECO:0007669"/>
    <property type="project" value="UniProtKB-KW"/>
</dbReference>
<dbReference type="InterPro" id="IPR023210">
    <property type="entry name" value="NADP_OxRdtase_dom"/>
</dbReference>
<evidence type="ECO:0000256" key="1">
    <source>
        <dbReference type="ARBA" id="ARBA00023002"/>
    </source>
</evidence>
<evidence type="ECO:0000313" key="3">
    <source>
        <dbReference type="EMBL" id="MBJ6370465.1"/>
    </source>
</evidence>
<evidence type="ECO:0000259" key="2">
    <source>
        <dbReference type="Pfam" id="PF00248"/>
    </source>
</evidence>
<reference evidence="3" key="1">
    <citation type="submission" date="2020-12" db="EMBL/GenBank/DDBJ databases">
        <title>Sedimentitalea sp. nov., isolated from sand in Incheon.</title>
        <authorList>
            <person name="Kim W."/>
        </authorList>
    </citation>
    <scope>NUCLEOTIDE SEQUENCE</scope>
    <source>
        <strain evidence="3">CAU 1593</strain>
    </source>
</reference>
<dbReference type="Proteomes" id="UP000619079">
    <property type="component" value="Unassembled WGS sequence"/>
</dbReference>
<organism evidence="3 4">
    <name type="scientific">Sedimentitalea arenosa</name>
    <dbReference type="NCBI Taxonomy" id="2798803"/>
    <lineage>
        <taxon>Bacteria</taxon>
        <taxon>Pseudomonadati</taxon>
        <taxon>Pseudomonadota</taxon>
        <taxon>Alphaproteobacteria</taxon>
        <taxon>Rhodobacterales</taxon>
        <taxon>Paracoccaceae</taxon>
        <taxon>Sedimentitalea</taxon>
    </lineage>
</organism>
<dbReference type="AlphaFoldDB" id="A0A8J7IZS9"/>
<name>A0A8J7IZS9_9RHOB</name>
<keyword evidence="1" id="KW-0560">Oxidoreductase</keyword>
<dbReference type="InterPro" id="IPR050523">
    <property type="entry name" value="AKR_Detox_Biosynth"/>
</dbReference>
<dbReference type="PANTHER" id="PTHR43364">
    <property type="entry name" value="NADH-SPECIFIC METHYLGLYOXAL REDUCTASE-RELATED"/>
    <property type="match status" value="1"/>
</dbReference>
<keyword evidence="4" id="KW-1185">Reference proteome</keyword>
<proteinExistence type="predicted"/>
<evidence type="ECO:0000313" key="4">
    <source>
        <dbReference type="Proteomes" id="UP000619079"/>
    </source>
</evidence>
<dbReference type="EMBL" id="JAELVR010000002">
    <property type="protein sequence ID" value="MBJ6370465.1"/>
    <property type="molecule type" value="Genomic_DNA"/>
</dbReference>
<comment type="caution">
    <text evidence="3">The sequence shown here is derived from an EMBL/GenBank/DDBJ whole genome shotgun (WGS) entry which is preliminary data.</text>
</comment>
<dbReference type="RefSeq" id="WP_199023253.1">
    <property type="nucleotide sequence ID" value="NZ_JAELVR010000002.1"/>
</dbReference>
<dbReference type="InterPro" id="IPR036812">
    <property type="entry name" value="NAD(P)_OxRdtase_dom_sf"/>
</dbReference>
<dbReference type="Gene3D" id="3.20.20.100">
    <property type="entry name" value="NADP-dependent oxidoreductase domain"/>
    <property type="match status" value="1"/>
</dbReference>
<sequence length="348" mass="38060">MQMNPLGRTGLTVSELCLGTMTFGTQTSEAEGHAQIDRALAAGINLVDTAEMYPVNPVSKETIGRTEEIIGTWNAANPARRGDYLLATKHSGEGLAAVRDGAPITAETIPGTVEGSLRRLQTDYIDLYQFHWPNRGSYMFRKNWTFDPTGQDRAATLANMEECLEALQAQVDKGNIRHFGLSNESAWGTAQWLRLAEDRGWPRVVSIQNEYSLLCRLYDTDLAELSVNEEVGLLAFSPLGTGLLSGKYQNGAVPDGSRKSLNPGLGGRETDRVHAAVDAYLDIAARHGIDPVHMALAWCRTRPFMASAIFGATHMDQLEHALASVDVVLGEEVLAEIDKAHRAHPMPY</sequence>
<protein>
    <submittedName>
        <fullName evidence="3">Aldo/keto reductase</fullName>
    </submittedName>
</protein>
<feature type="domain" description="NADP-dependent oxidoreductase" evidence="2">
    <location>
        <begin position="15"/>
        <end position="340"/>
    </location>
</feature>
<gene>
    <name evidence="3" type="ORF">JF290_02900</name>
</gene>
<dbReference type="PANTHER" id="PTHR43364:SF4">
    <property type="entry name" value="NAD(P)-LINKED OXIDOREDUCTASE SUPERFAMILY PROTEIN"/>
    <property type="match status" value="1"/>
</dbReference>
<dbReference type="SUPFAM" id="SSF51430">
    <property type="entry name" value="NAD(P)-linked oxidoreductase"/>
    <property type="match status" value="1"/>
</dbReference>
<accession>A0A8J7IZS9</accession>
<dbReference type="CDD" id="cd19094">
    <property type="entry name" value="AKR_Tas-like"/>
    <property type="match status" value="1"/>
</dbReference>
<dbReference type="Pfam" id="PF00248">
    <property type="entry name" value="Aldo_ket_red"/>
    <property type="match status" value="1"/>
</dbReference>